<keyword evidence="4 8" id="KW-0472">Membrane</keyword>
<feature type="transmembrane region" description="Helical" evidence="8">
    <location>
        <begin position="51"/>
        <end position="74"/>
    </location>
</feature>
<dbReference type="InterPro" id="IPR001594">
    <property type="entry name" value="Palmitoyltrfase_DHHC"/>
</dbReference>
<keyword evidence="8 10" id="KW-0808">Transferase</keyword>
<comment type="similarity">
    <text evidence="8">Belongs to the DHHC palmitoyltransferase family.</text>
</comment>
<feature type="transmembrane region" description="Helical" evidence="8">
    <location>
        <begin position="172"/>
        <end position="192"/>
    </location>
</feature>
<comment type="catalytic activity">
    <reaction evidence="7 8">
        <text>L-cysteinyl-[protein] + hexadecanoyl-CoA = S-hexadecanoyl-L-cysteinyl-[protein] + CoA</text>
        <dbReference type="Rhea" id="RHEA:36683"/>
        <dbReference type="Rhea" id="RHEA-COMP:10131"/>
        <dbReference type="Rhea" id="RHEA-COMP:11032"/>
        <dbReference type="ChEBI" id="CHEBI:29950"/>
        <dbReference type="ChEBI" id="CHEBI:57287"/>
        <dbReference type="ChEBI" id="CHEBI:57379"/>
        <dbReference type="ChEBI" id="CHEBI:74151"/>
        <dbReference type="EC" id="2.3.1.225"/>
    </reaction>
</comment>
<evidence type="ECO:0000259" key="9">
    <source>
        <dbReference type="Pfam" id="PF01529"/>
    </source>
</evidence>
<evidence type="ECO:0000256" key="6">
    <source>
        <dbReference type="ARBA" id="ARBA00023288"/>
    </source>
</evidence>
<dbReference type="GO" id="GO:0016020">
    <property type="term" value="C:membrane"/>
    <property type="evidence" value="ECO:0007669"/>
    <property type="project" value="UniProtKB-SubCell"/>
</dbReference>
<evidence type="ECO:0000313" key="10">
    <source>
        <dbReference type="EMBL" id="EOB14187.1"/>
    </source>
</evidence>
<proteinExistence type="inferred from homology"/>
<keyword evidence="5" id="KW-0564">Palmitate</keyword>
<dbReference type="AlphaFoldDB" id="R0KVE2"/>
<dbReference type="Proteomes" id="UP000016927">
    <property type="component" value="Unassembled WGS sequence"/>
</dbReference>
<evidence type="ECO:0000256" key="3">
    <source>
        <dbReference type="ARBA" id="ARBA00022989"/>
    </source>
</evidence>
<dbReference type="EMBL" id="KB908942">
    <property type="protein sequence ID" value="EOB14187.1"/>
    <property type="molecule type" value="Genomic_DNA"/>
</dbReference>
<dbReference type="HOGENOM" id="CLU_104727_0_0_1"/>
<evidence type="ECO:0000256" key="4">
    <source>
        <dbReference type="ARBA" id="ARBA00023136"/>
    </source>
</evidence>
<organism evidence="10 11">
    <name type="scientific">Nosema bombycis (strain CQ1 / CVCC 102059)</name>
    <name type="common">Microsporidian parasite</name>
    <name type="synonym">Pebrine of silkworm</name>
    <dbReference type="NCBI Taxonomy" id="578461"/>
    <lineage>
        <taxon>Eukaryota</taxon>
        <taxon>Fungi</taxon>
        <taxon>Fungi incertae sedis</taxon>
        <taxon>Microsporidia</taxon>
        <taxon>Nosematidae</taxon>
        <taxon>Nosema</taxon>
    </lineage>
</organism>
<accession>R0KVE2</accession>
<protein>
    <recommendedName>
        <fullName evidence="8">Palmitoyltransferase</fullName>
        <ecNumber evidence="8">2.3.1.225</ecNumber>
    </recommendedName>
</protein>
<evidence type="ECO:0000256" key="2">
    <source>
        <dbReference type="ARBA" id="ARBA00022692"/>
    </source>
</evidence>
<comment type="domain">
    <text evidence="8">The DHHC domain is required for palmitoyltransferase activity.</text>
</comment>
<dbReference type="Pfam" id="PF01529">
    <property type="entry name" value="DHHC"/>
    <property type="match status" value="1"/>
</dbReference>
<feature type="transmembrane region" description="Helical" evidence="8">
    <location>
        <begin position="143"/>
        <end position="160"/>
    </location>
</feature>
<feature type="transmembrane region" description="Helical" evidence="8">
    <location>
        <begin position="12"/>
        <end position="31"/>
    </location>
</feature>
<dbReference type="VEuPathDB" id="MicrosporidiaDB:NBO_34g0037"/>
<keyword evidence="2 8" id="KW-0812">Transmembrane</keyword>
<dbReference type="EC" id="2.3.1.225" evidence="8"/>
<evidence type="ECO:0000256" key="5">
    <source>
        <dbReference type="ARBA" id="ARBA00023139"/>
    </source>
</evidence>
<evidence type="ECO:0000256" key="7">
    <source>
        <dbReference type="ARBA" id="ARBA00048048"/>
    </source>
</evidence>
<evidence type="ECO:0000256" key="8">
    <source>
        <dbReference type="RuleBase" id="RU079119"/>
    </source>
</evidence>
<name>R0KVE2_NOSB1</name>
<gene>
    <name evidence="10" type="primary">AKR1</name>
    <name evidence="10" type="ORF">NBO_34g0037</name>
</gene>
<dbReference type="GO" id="GO:0019706">
    <property type="term" value="F:protein-cysteine S-palmitoyltransferase activity"/>
    <property type="evidence" value="ECO:0007669"/>
    <property type="project" value="UniProtKB-EC"/>
</dbReference>
<evidence type="ECO:0000313" key="11">
    <source>
        <dbReference type="Proteomes" id="UP000016927"/>
    </source>
</evidence>
<dbReference type="OrthoDB" id="302728at2759"/>
<keyword evidence="11" id="KW-1185">Reference proteome</keyword>
<evidence type="ECO:0000256" key="1">
    <source>
        <dbReference type="ARBA" id="ARBA00004141"/>
    </source>
</evidence>
<sequence>MMFFPFIRSFAIFYFFFFYIFLSSTSIPLIFNILYSSYTSYNLINSNSGGILLYSVIYLNLISFLIVFLMKNFYMNINKIREAKYLISDLVLKDKYNSDYFCIACINQKHEKTQHCDVCKRCVCERIYHCSFLNKCITEKNRTFFSIYCVVSIFLYLFAIEFNYSKSFFDCFINLWVLFMFIRFFLKANFVFNTETRYYNLPNNHTGNIETYPLYTCTLSTLSSQRRNTRA</sequence>
<dbReference type="PROSITE" id="PS50216">
    <property type="entry name" value="DHHC"/>
    <property type="match status" value="1"/>
</dbReference>
<keyword evidence="8" id="KW-0012">Acyltransferase</keyword>
<reference evidence="10 11" key="1">
    <citation type="journal article" date="2013" name="BMC Genomics">
        <title>Comparative genomics of parasitic silkworm microsporidia reveal an association between genome expansion and host adaptation.</title>
        <authorList>
            <person name="Pan G."/>
            <person name="Xu J."/>
            <person name="Li T."/>
            <person name="Xia Q."/>
            <person name="Liu S.L."/>
            <person name="Zhang G."/>
            <person name="Li S."/>
            <person name="Li C."/>
            <person name="Liu H."/>
            <person name="Yang L."/>
            <person name="Liu T."/>
            <person name="Zhang X."/>
            <person name="Wu Z."/>
            <person name="Fan W."/>
            <person name="Dang X."/>
            <person name="Xiang H."/>
            <person name="Tao M."/>
            <person name="Li Y."/>
            <person name="Hu J."/>
            <person name="Li Z."/>
            <person name="Lin L."/>
            <person name="Luo J."/>
            <person name="Geng L."/>
            <person name="Wang L."/>
            <person name="Long M."/>
            <person name="Wan Y."/>
            <person name="He N."/>
            <person name="Zhang Z."/>
            <person name="Lu C."/>
            <person name="Keeling P.J."/>
            <person name="Wang J."/>
            <person name="Xiang Z."/>
            <person name="Zhou Z."/>
        </authorList>
    </citation>
    <scope>NUCLEOTIDE SEQUENCE [LARGE SCALE GENOMIC DNA]</scope>
    <source>
        <strain evidence="11">CQ1 / CVCC 102059</strain>
    </source>
</reference>
<comment type="subcellular location">
    <subcellularLocation>
        <location evidence="1">Membrane</location>
        <topology evidence="1">Multi-pass membrane protein</topology>
    </subcellularLocation>
</comment>
<keyword evidence="6" id="KW-0449">Lipoprotein</keyword>
<feature type="domain" description="Palmitoyltransferase DHHC" evidence="9">
    <location>
        <begin position="96"/>
        <end position="177"/>
    </location>
</feature>
<keyword evidence="3 8" id="KW-1133">Transmembrane helix</keyword>